<keyword evidence="1" id="KW-0812">Transmembrane</keyword>
<sequence length="64" mass="7022">MLLPHLSTAHWNFSLTVALIAAGALFSFLGARVTSIFVPGVRVKQIFAVLILIVTGYKIYTLIF</sequence>
<dbReference type="RefSeq" id="WP_353683811.1">
    <property type="nucleotide sequence ID" value="NZ_CP144373.1"/>
</dbReference>
<keyword evidence="1" id="KW-1133">Transmembrane helix</keyword>
<organism evidence="2">
    <name type="scientific">Thermodesulfovibrio autotrophicus</name>
    <dbReference type="NCBI Taxonomy" id="3118333"/>
    <lineage>
        <taxon>Bacteria</taxon>
        <taxon>Pseudomonadati</taxon>
        <taxon>Nitrospirota</taxon>
        <taxon>Thermodesulfovibrionia</taxon>
        <taxon>Thermodesulfovibrionales</taxon>
        <taxon>Thermodesulfovibrionaceae</taxon>
        <taxon>Thermodesulfovibrio</taxon>
    </lineage>
</organism>
<evidence type="ECO:0000313" key="2">
    <source>
        <dbReference type="EMBL" id="XCH46273.1"/>
    </source>
</evidence>
<dbReference type="KEGG" id="taut:V4D30_07980"/>
<feature type="transmembrane region" description="Helical" evidence="1">
    <location>
        <begin position="12"/>
        <end position="34"/>
    </location>
</feature>
<proteinExistence type="predicted"/>
<reference evidence="2" key="1">
    <citation type="submission" date="2024-01" db="EMBL/GenBank/DDBJ databases">
        <title>The first autotrophic representatives of the genus Thermodesulfovibrio.</title>
        <authorList>
            <person name="Maltseva A.I."/>
            <person name="Elcheninov A.G."/>
            <person name="Kublanov I.V."/>
            <person name="Lebedinsky A.V."/>
            <person name="Frolov E.N."/>
        </authorList>
    </citation>
    <scope>NUCLEOTIDE SEQUENCE</scope>
    <source>
        <strain evidence="2">3907-1M</strain>
    </source>
</reference>
<evidence type="ECO:0000256" key="1">
    <source>
        <dbReference type="SAM" id="Phobius"/>
    </source>
</evidence>
<accession>A0AAU8GXH5</accession>
<keyword evidence="1" id="KW-0472">Membrane</keyword>
<protein>
    <recommendedName>
        <fullName evidence="3">Membrane transporter protein</fullName>
    </recommendedName>
</protein>
<dbReference type="EMBL" id="CP144373">
    <property type="protein sequence ID" value="XCH46273.1"/>
    <property type="molecule type" value="Genomic_DNA"/>
</dbReference>
<gene>
    <name evidence="2" type="ORF">V4D30_07980</name>
</gene>
<dbReference type="AlphaFoldDB" id="A0AAU8GXH5"/>
<evidence type="ECO:0008006" key="3">
    <source>
        <dbReference type="Google" id="ProtNLM"/>
    </source>
</evidence>
<name>A0AAU8GXH5_9BACT</name>
<feature type="transmembrane region" description="Helical" evidence="1">
    <location>
        <begin position="46"/>
        <end position="63"/>
    </location>
</feature>